<reference evidence="7" key="1">
    <citation type="journal article" date="2019" name="Int. J. Syst. Evol. Microbiol.">
        <title>The Global Catalogue of Microorganisms (GCM) 10K type strain sequencing project: providing services to taxonomists for standard genome sequencing and annotation.</title>
        <authorList>
            <consortium name="The Broad Institute Genomics Platform"/>
            <consortium name="The Broad Institute Genome Sequencing Center for Infectious Disease"/>
            <person name="Wu L."/>
            <person name="Ma J."/>
        </authorList>
    </citation>
    <scope>NUCLEOTIDE SEQUENCE [LARGE SCALE GENOMIC DNA]</scope>
    <source>
        <strain evidence="7">CGMCC 1.16305</strain>
    </source>
</reference>
<name>A0ABW2PU54_9BACL</name>
<keyword evidence="3" id="KW-0804">Transcription</keyword>
<dbReference type="Pfam" id="PF09339">
    <property type="entry name" value="HTH_IclR"/>
    <property type="match status" value="1"/>
</dbReference>
<sequence>MISTVHKIAKILNCFTPDEPALGNLEIATKLGMNPSTVHHLLRSLLEEGFLIKDSRNKYRLGWTLFGLGNQVMYQQEIYNKANPLVQELINSFNSVVHIGMLDEKGQFIFVMKSSSKHADEVHTYIGLRKPTYCYSTGKILLAFNPSLVQPTIANGLIKWGPNTITRHDRLKEELNNVREKGYSICNNENELGDYGIAAPIRSYSGKIIAAFNMVGPPSYMQGREKQIMIQSVIKTAQSISKELGYIEVL</sequence>
<evidence type="ECO:0000259" key="5">
    <source>
        <dbReference type="PROSITE" id="PS51078"/>
    </source>
</evidence>
<dbReference type="InterPro" id="IPR005471">
    <property type="entry name" value="Tscrpt_reg_IclR_N"/>
</dbReference>
<dbReference type="InterPro" id="IPR050707">
    <property type="entry name" value="HTH_MetabolicPath_Reg"/>
</dbReference>
<evidence type="ECO:0000256" key="2">
    <source>
        <dbReference type="ARBA" id="ARBA00023125"/>
    </source>
</evidence>
<evidence type="ECO:0000256" key="1">
    <source>
        <dbReference type="ARBA" id="ARBA00023015"/>
    </source>
</evidence>
<dbReference type="PANTHER" id="PTHR30136:SF35">
    <property type="entry name" value="HTH-TYPE TRANSCRIPTIONAL REGULATOR RV1719"/>
    <property type="match status" value="1"/>
</dbReference>
<dbReference type="SUPFAM" id="SSF55781">
    <property type="entry name" value="GAF domain-like"/>
    <property type="match status" value="1"/>
</dbReference>
<dbReference type="Proteomes" id="UP001596505">
    <property type="component" value="Unassembled WGS sequence"/>
</dbReference>
<dbReference type="SMART" id="SM00346">
    <property type="entry name" value="HTH_ICLR"/>
    <property type="match status" value="1"/>
</dbReference>
<dbReference type="PANTHER" id="PTHR30136">
    <property type="entry name" value="HELIX-TURN-HELIX TRANSCRIPTIONAL REGULATOR, ICLR FAMILY"/>
    <property type="match status" value="1"/>
</dbReference>
<dbReference type="InterPro" id="IPR036390">
    <property type="entry name" value="WH_DNA-bd_sf"/>
</dbReference>
<keyword evidence="7" id="KW-1185">Reference proteome</keyword>
<dbReference type="Pfam" id="PF01614">
    <property type="entry name" value="IclR_C"/>
    <property type="match status" value="1"/>
</dbReference>
<accession>A0ABW2PU54</accession>
<dbReference type="InterPro" id="IPR036388">
    <property type="entry name" value="WH-like_DNA-bd_sf"/>
</dbReference>
<dbReference type="Gene3D" id="3.30.450.40">
    <property type="match status" value="1"/>
</dbReference>
<keyword evidence="2" id="KW-0238">DNA-binding</keyword>
<dbReference type="EMBL" id="JBHTCO010000004">
    <property type="protein sequence ID" value="MFC7392110.1"/>
    <property type="molecule type" value="Genomic_DNA"/>
</dbReference>
<keyword evidence="1" id="KW-0805">Transcription regulation</keyword>
<proteinExistence type="predicted"/>
<evidence type="ECO:0000313" key="6">
    <source>
        <dbReference type="EMBL" id="MFC7392110.1"/>
    </source>
</evidence>
<dbReference type="RefSeq" id="WP_380963811.1">
    <property type="nucleotide sequence ID" value="NZ_JBHTCO010000004.1"/>
</dbReference>
<dbReference type="PROSITE" id="PS51077">
    <property type="entry name" value="HTH_ICLR"/>
    <property type="match status" value="1"/>
</dbReference>
<dbReference type="InterPro" id="IPR029016">
    <property type="entry name" value="GAF-like_dom_sf"/>
</dbReference>
<organism evidence="6 7">
    <name type="scientific">Scopulibacillus cellulosilyticus</name>
    <dbReference type="NCBI Taxonomy" id="2665665"/>
    <lineage>
        <taxon>Bacteria</taxon>
        <taxon>Bacillati</taxon>
        <taxon>Bacillota</taxon>
        <taxon>Bacilli</taxon>
        <taxon>Bacillales</taxon>
        <taxon>Sporolactobacillaceae</taxon>
        <taxon>Scopulibacillus</taxon>
    </lineage>
</organism>
<dbReference type="SUPFAM" id="SSF46785">
    <property type="entry name" value="Winged helix' DNA-binding domain"/>
    <property type="match status" value="1"/>
</dbReference>
<evidence type="ECO:0000259" key="4">
    <source>
        <dbReference type="PROSITE" id="PS51077"/>
    </source>
</evidence>
<feature type="domain" description="IclR-ED" evidence="5">
    <location>
        <begin position="64"/>
        <end position="246"/>
    </location>
</feature>
<gene>
    <name evidence="6" type="ORF">ACFQRG_03870</name>
</gene>
<protein>
    <submittedName>
        <fullName evidence="6">IclR family transcriptional regulator</fullName>
    </submittedName>
</protein>
<comment type="caution">
    <text evidence="6">The sequence shown here is derived from an EMBL/GenBank/DDBJ whole genome shotgun (WGS) entry which is preliminary data.</text>
</comment>
<dbReference type="InterPro" id="IPR014757">
    <property type="entry name" value="Tscrpt_reg_IclR_C"/>
</dbReference>
<dbReference type="PROSITE" id="PS51078">
    <property type="entry name" value="ICLR_ED"/>
    <property type="match status" value="1"/>
</dbReference>
<evidence type="ECO:0000313" key="7">
    <source>
        <dbReference type="Proteomes" id="UP001596505"/>
    </source>
</evidence>
<dbReference type="Gene3D" id="1.10.10.10">
    <property type="entry name" value="Winged helix-like DNA-binding domain superfamily/Winged helix DNA-binding domain"/>
    <property type="match status" value="1"/>
</dbReference>
<evidence type="ECO:0000256" key="3">
    <source>
        <dbReference type="ARBA" id="ARBA00023163"/>
    </source>
</evidence>
<feature type="domain" description="HTH iclR-type" evidence="4">
    <location>
        <begin position="2"/>
        <end position="63"/>
    </location>
</feature>